<evidence type="ECO:0000313" key="1">
    <source>
        <dbReference type="EMBL" id="WMD17211.1"/>
    </source>
</evidence>
<name>A0AAQ3JJI7_ANAHA</name>
<gene>
    <name evidence="1" type="ORF">RBI15_03635</name>
</gene>
<protein>
    <submittedName>
        <fullName evidence="1">Uncharacterized protein</fullName>
    </submittedName>
</protein>
<dbReference type="RefSeq" id="WP_209291405.1">
    <property type="nucleotide sequence ID" value="NZ_CP132968.1"/>
</dbReference>
<dbReference type="EMBL" id="CP132968">
    <property type="protein sequence ID" value="WMD17211.1"/>
    <property type="molecule type" value="Genomic_DNA"/>
</dbReference>
<dbReference type="GeneID" id="92740466"/>
<dbReference type="Proteomes" id="UP001243496">
    <property type="component" value="Chromosome"/>
</dbReference>
<evidence type="ECO:0000313" key="2">
    <source>
        <dbReference type="Proteomes" id="UP001243496"/>
    </source>
</evidence>
<sequence>MAFFGRLFERYIQDATEDVCKNDYIYIDEFEFKVRRDIRKSSDAYIRKGKDLLVVEAKGFSVLVDCMAKNEKIENNNKKLFVKPVLQADACLNEIIDKKEEFDGIEEAFIISVTLDNINAVPNYYNAIQKEISESKKCELVCYYYNFSIEEYEMLLYLIENGTDIFFVLREYFSEGMLAPFSNYIREKDSTIDMTEFMNKNYKEVADKMKSMLWE</sequence>
<accession>A0AAQ3JJI7</accession>
<reference evidence="1" key="1">
    <citation type="submission" date="2023-08" db="EMBL/GenBank/DDBJ databases">
        <title>Complete Genome Sequences of butyrate producing Anaerostipes hadrus strains BA1 and GIF7 isolated from the terminal ileum of a healthy lean male.</title>
        <authorList>
            <person name="Low A."/>
            <person name="Sheludchenko M."/>
            <person name="Cheng H.E."/>
            <person name="Koh X.Q."/>
            <person name="Lee J."/>
        </authorList>
    </citation>
    <scope>NUCLEOTIDE SEQUENCE</scope>
    <source>
        <strain evidence="1">BA1</strain>
    </source>
</reference>
<proteinExistence type="predicted"/>
<dbReference type="AlphaFoldDB" id="A0AAQ3JJI7"/>
<organism evidence="1 2">
    <name type="scientific">Anaerostipes hadrus</name>
    <dbReference type="NCBI Taxonomy" id="649756"/>
    <lineage>
        <taxon>Bacteria</taxon>
        <taxon>Bacillati</taxon>
        <taxon>Bacillota</taxon>
        <taxon>Clostridia</taxon>
        <taxon>Lachnospirales</taxon>
        <taxon>Lachnospiraceae</taxon>
        <taxon>Anaerostipes</taxon>
    </lineage>
</organism>